<dbReference type="PROSITE" id="PS51749">
    <property type="entry name" value="HNH_CAS9"/>
    <property type="match status" value="1"/>
</dbReference>
<dbReference type="GO" id="GO:0003677">
    <property type="term" value="F:DNA binding"/>
    <property type="evidence" value="ECO:0007669"/>
    <property type="project" value="UniProtKB-KW"/>
</dbReference>
<evidence type="ECO:0000313" key="12">
    <source>
        <dbReference type="EMBL" id="CBI01137.1"/>
    </source>
</evidence>
<dbReference type="Pfam" id="PF18541">
    <property type="entry name" value="RuvC_III"/>
    <property type="match status" value="1"/>
</dbReference>
<dbReference type="Pfam" id="PF18470">
    <property type="entry name" value="Cas9_a"/>
    <property type="match status" value="1"/>
</dbReference>
<dbReference type="InterPro" id="IPR033114">
    <property type="entry name" value="HNH_CAS9"/>
</dbReference>
<dbReference type="Gene3D" id="1.10.30.50">
    <property type="match status" value="1"/>
</dbReference>
<comment type="caution">
    <text evidence="12">The sequence shown here is derived from an EMBL/GenBank/DDBJ whole genome shotgun (WGS) entry which is preliminary data.</text>
</comment>
<evidence type="ECO:0000256" key="2">
    <source>
        <dbReference type="ARBA" id="ARBA00022722"/>
    </source>
</evidence>
<organism evidence="12">
    <name type="scientific">mine drainage metagenome</name>
    <dbReference type="NCBI Taxonomy" id="410659"/>
    <lineage>
        <taxon>unclassified sequences</taxon>
        <taxon>metagenomes</taxon>
        <taxon>ecological metagenomes</taxon>
    </lineage>
</organism>
<keyword evidence="7" id="KW-0694">RNA-binding</keyword>
<dbReference type="InterPro" id="IPR041383">
    <property type="entry name" value="RuvC_III"/>
</dbReference>
<evidence type="ECO:0000256" key="3">
    <source>
        <dbReference type="ARBA" id="ARBA00022723"/>
    </source>
</evidence>
<reference evidence="12" key="1">
    <citation type="submission" date="2009-10" db="EMBL/GenBank/DDBJ databases">
        <title>Diversity of trophic interactions inside an arsenic-rich microbial ecosystem.</title>
        <authorList>
            <person name="Bertin P.N."/>
            <person name="Heinrich-Salmeron A."/>
            <person name="Pelletier E."/>
            <person name="Goulhen-Chollet F."/>
            <person name="Arsene-Ploetze F."/>
            <person name="Gallien S."/>
            <person name="Calteau A."/>
            <person name="Vallenet D."/>
            <person name="Casiot C."/>
            <person name="Chane-Woon-Ming B."/>
            <person name="Giloteaux L."/>
            <person name="Barakat M."/>
            <person name="Bonnefoy V."/>
            <person name="Bruneel O."/>
            <person name="Chandler M."/>
            <person name="Cleiss J."/>
            <person name="Duran R."/>
            <person name="Elbaz-Poulichet F."/>
            <person name="Fonknechten N."/>
            <person name="Lauga B."/>
            <person name="Mornico D."/>
            <person name="Ortet P."/>
            <person name="Schaeffer C."/>
            <person name="Siguier P."/>
            <person name="Alexander Thil Smith A."/>
            <person name="Van Dorsselaer A."/>
            <person name="Weissenbach J."/>
            <person name="Medigue C."/>
            <person name="Le Paslier D."/>
        </authorList>
    </citation>
    <scope>NUCLEOTIDE SEQUENCE</scope>
</reference>
<keyword evidence="8" id="KW-0051">Antiviral defense</keyword>
<keyword evidence="5" id="KW-0378">Hydrolase</keyword>
<evidence type="ECO:0000256" key="5">
    <source>
        <dbReference type="ARBA" id="ARBA00022801"/>
    </source>
</evidence>
<dbReference type="GO" id="GO:0003723">
    <property type="term" value="F:RNA binding"/>
    <property type="evidence" value="ECO:0007669"/>
    <property type="project" value="UniProtKB-KW"/>
</dbReference>
<gene>
    <name evidence="12" type="ORF">CARN4_0490</name>
</gene>
<keyword evidence="4" id="KW-0255">Endonuclease</keyword>
<keyword evidence="9" id="KW-0238">DNA-binding</keyword>
<dbReference type="InterPro" id="IPR028629">
    <property type="entry name" value="Cas9"/>
</dbReference>
<comment type="cofactor">
    <cofactor evidence="1">
        <name>Mg(2+)</name>
        <dbReference type="ChEBI" id="CHEBI:18420"/>
    </cofactor>
</comment>
<keyword evidence="6" id="KW-0460">Magnesium</keyword>
<dbReference type="GO" id="GO:0046872">
    <property type="term" value="F:metal ion binding"/>
    <property type="evidence" value="ECO:0007669"/>
    <property type="project" value="UniProtKB-KW"/>
</dbReference>
<dbReference type="GO" id="GO:0004519">
    <property type="term" value="F:endonuclease activity"/>
    <property type="evidence" value="ECO:0007669"/>
    <property type="project" value="UniProtKB-KW"/>
</dbReference>
<dbReference type="NCBIfam" id="TIGR01865">
    <property type="entry name" value="cas_Csn1"/>
    <property type="match status" value="1"/>
</dbReference>
<name>E6Q1S7_9ZZZZ</name>
<evidence type="ECO:0000256" key="1">
    <source>
        <dbReference type="ARBA" id="ARBA00001946"/>
    </source>
</evidence>
<keyword evidence="10" id="KW-0464">Manganese</keyword>
<sequence>MADSLSRPWRLALDVGVGSIGWAALNLKRSERSNTPGDKWVACSLLDLGVNLFDSGVEDGIPKNTARRTYKAARHRLQSVKVRKRNLRDVLVAADCLPCDSATSQRSLLKGEPRSASIALRDQMVPIDGDGSVAIPAVWAWRWKALRKPGQLTHHELGVILMALASARGQGFSEESDSRTVAPLVSELQEKISRAGCTAFGDYAAEILAKSPGATIRARNAEPNFVSRQMVLGEFRAIRNAQTRLLSPKRWDEIENIIFDQAPLAPPRPGNCPLVKEDVRLERAHPLAQRLKIVQTLRNVRLFDADGAVPEDRPTQLTPDEIRKAEKFLSTRKSATAISLFKALGIKSLRSNYHGGSRAEATDLPGNETNVAAAREDAFGAAWAAFEPSKQRDIVELALSIRGGRTADEIRAAADTWGISIDAARAFIDMLPKGRAAYGLTATNRLLAVMLEEGLSLFDARDREYPQAAQSRKFCSLPYYAIALPDHVFDGDPRADETATDEQRYGHVRNPIVHVALNQIRGLVNALVAEFGAPVEITVELAREISLSDDEKKKLLKSQKERAEMRETAAATIRECGYKPSRDLIDRYVLYCGQDRRLVQGEFAEIKCVYSGKPIESFKRLFSNDIEIDHIVPRQRSHDDSLANKVLAYRGANRNKLNRTPFEFWGHTEHWAEIWERAEFAFRKNPKKLARFRETAAQEFTGDFASRHLNDTRYISKMTRLYLERLKGTECVYATRGSITGRLRKAWELAKLLPVPAAVQSLIDISRASSRDVPIELKRHDHRHHAIDAALIGLVDHHTLQYYFEKTESQTDKRFPLPWPTFKEELAERLQGLVVRRRPEHKRGFRYQGQLVEDSRYRLRRQNEKNVLSSRTSLIGLVIDKFGNLIPGTRSAGIQFSCKEAFESSIMRIDPTGRLITLLNWETLQAIRNSYLTSRPGDGDSGPLERKKAEREATAFAWKSLCSRAATTAGGISSVRKKIVLEDPVIVGPEKSAVKSAGYAFAYVIKRNVPNTRYQLFPVAMKDAETDQGPPLKPGEVVVCKLHKGDMLSLLLESNSLSSPVYCTVQGFKSSGVLTLTTQYNAARNGGRAVNTVPEIESSDGRNAVNKVFGTWRARIVRPTVLGRLP</sequence>
<dbReference type="Gene3D" id="3.30.420.10">
    <property type="entry name" value="Ribonuclease H-like superfamily/Ribonuclease H"/>
    <property type="match status" value="3"/>
</dbReference>
<evidence type="ECO:0000256" key="9">
    <source>
        <dbReference type="ARBA" id="ARBA00023125"/>
    </source>
</evidence>
<evidence type="ECO:0000256" key="10">
    <source>
        <dbReference type="ARBA" id="ARBA00023211"/>
    </source>
</evidence>
<evidence type="ECO:0000256" key="6">
    <source>
        <dbReference type="ARBA" id="ARBA00022842"/>
    </source>
</evidence>
<evidence type="ECO:0000256" key="8">
    <source>
        <dbReference type="ARBA" id="ARBA00023118"/>
    </source>
</evidence>
<dbReference type="AlphaFoldDB" id="E6Q1S7"/>
<dbReference type="GO" id="GO:0016787">
    <property type="term" value="F:hydrolase activity"/>
    <property type="evidence" value="ECO:0007669"/>
    <property type="project" value="UniProtKB-KW"/>
</dbReference>
<evidence type="ECO:0000256" key="7">
    <source>
        <dbReference type="ARBA" id="ARBA00022884"/>
    </source>
</evidence>
<dbReference type="InterPro" id="IPR036397">
    <property type="entry name" value="RNaseH_sf"/>
</dbReference>
<protein>
    <recommendedName>
        <fullName evidence="11">HNH Cas9-type domain-containing protein</fullName>
    </recommendedName>
</protein>
<dbReference type="InterPro" id="IPR003615">
    <property type="entry name" value="HNH_nuc"/>
</dbReference>
<accession>E6Q1S7</accession>
<dbReference type="GO" id="GO:0051607">
    <property type="term" value="P:defense response to virus"/>
    <property type="evidence" value="ECO:0007669"/>
    <property type="project" value="UniProtKB-KW"/>
</dbReference>
<proteinExistence type="inferred from homology"/>
<dbReference type="EMBL" id="CABO01000014">
    <property type="protein sequence ID" value="CBI01137.1"/>
    <property type="molecule type" value="Genomic_DNA"/>
</dbReference>
<evidence type="ECO:0000259" key="11">
    <source>
        <dbReference type="PROSITE" id="PS51749"/>
    </source>
</evidence>
<keyword evidence="3" id="KW-0479">Metal-binding</keyword>
<keyword evidence="2" id="KW-0540">Nuclease</keyword>
<dbReference type="HAMAP" id="MF_01480">
    <property type="entry name" value="Cas9"/>
    <property type="match status" value="1"/>
</dbReference>
<evidence type="ECO:0000256" key="4">
    <source>
        <dbReference type="ARBA" id="ARBA00022759"/>
    </source>
</evidence>
<feature type="domain" description="HNH Cas9-type" evidence="11">
    <location>
        <begin position="548"/>
        <end position="709"/>
    </location>
</feature>
<dbReference type="InterPro" id="IPR040619">
    <property type="entry name" value="Cas9_alpha-helical_lobe"/>
</dbReference>
<dbReference type="Pfam" id="PF13395">
    <property type="entry name" value="HNH_4"/>
    <property type="match status" value="1"/>
</dbReference>